<dbReference type="AlphaFoldDB" id="A0A4R1XAK2"/>
<comment type="caution">
    <text evidence="2">The sequence shown here is derived from an EMBL/GenBank/DDBJ whole genome shotgun (WGS) entry which is preliminary data.</text>
</comment>
<keyword evidence="3" id="KW-1185">Reference proteome</keyword>
<evidence type="ECO:0000256" key="1">
    <source>
        <dbReference type="SAM" id="MobiDB-lite"/>
    </source>
</evidence>
<organism evidence="2 3">
    <name type="scientific">Acinetobacter calcoaceticus</name>
    <dbReference type="NCBI Taxonomy" id="471"/>
    <lineage>
        <taxon>Bacteria</taxon>
        <taxon>Pseudomonadati</taxon>
        <taxon>Pseudomonadota</taxon>
        <taxon>Gammaproteobacteria</taxon>
        <taxon>Moraxellales</taxon>
        <taxon>Moraxellaceae</taxon>
        <taxon>Acinetobacter</taxon>
        <taxon>Acinetobacter calcoaceticus/baumannii complex</taxon>
    </lineage>
</organism>
<evidence type="ECO:0000313" key="2">
    <source>
        <dbReference type="EMBL" id="TCM59866.1"/>
    </source>
</evidence>
<gene>
    <name evidence="2" type="ORF">EC844_13812</name>
</gene>
<evidence type="ECO:0000313" key="3">
    <source>
        <dbReference type="Proteomes" id="UP000294963"/>
    </source>
</evidence>
<reference evidence="2 3" key="1">
    <citation type="submission" date="2019-03" db="EMBL/GenBank/DDBJ databases">
        <title>Genomic analyses of the natural microbiome of Caenorhabditis elegans.</title>
        <authorList>
            <person name="Samuel B."/>
        </authorList>
    </citation>
    <scope>NUCLEOTIDE SEQUENCE [LARGE SCALE GENOMIC DNA]</scope>
    <source>
        <strain evidence="2 3">JUb89</strain>
    </source>
</reference>
<sequence>MSKSMFSQYINLTMHAVWKFFIQIFITRAGMYISQDQQRPEQEKLDPVQQGKHHG</sequence>
<feature type="region of interest" description="Disordered" evidence="1">
    <location>
        <begin position="36"/>
        <end position="55"/>
    </location>
</feature>
<accession>A0A4R1XAK2</accession>
<proteinExistence type="predicted"/>
<dbReference type="Proteomes" id="UP000294963">
    <property type="component" value="Unassembled WGS sequence"/>
</dbReference>
<name>A0A4R1XAK2_ACICA</name>
<dbReference type="EMBL" id="SLVJ01000038">
    <property type="protein sequence ID" value="TCM59866.1"/>
    <property type="molecule type" value="Genomic_DNA"/>
</dbReference>
<protein>
    <submittedName>
        <fullName evidence="2">Uncharacterized protein</fullName>
    </submittedName>
</protein>